<accession>A0A6B8KGK1</accession>
<evidence type="ECO:0000313" key="2">
    <source>
        <dbReference type="Proteomes" id="UP000309061"/>
    </source>
</evidence>
<protein>
    <submittedName>
        <fullName evidence="1">Uncharacterized protein</fullName>
    </submittedName>
</protein>
<dbReference type="KEGG" id="mhey:H2LOC_010680"/>
<organism evidence="1 2">
    <name type="scientific">Methylocystis heyeri</name>
    <dbReference type="NCBI Taxonomy" id="391905"/>
    <lineage>
        <taxon>Bacteria</taxon>
        <taxon>Pseudomonadati</taxon>
        <taxon>Pseudomonadota</taxon>
        <taxon>Alphaproteobacteria</taxon>
        <taxon>Hyphomicrobiales</taxon>
        <taxon>Methylocystaceae</taxon>
        <taxon>Methylocystis</taxon>
    </lineage>
</organism>
<dbReference type="Proteomes" id="UP000309061">
    <property type="component" value="Chromosome"/>
</dbReference>
<sequence>MPVPPEYRMALVYYAAGHVQLRDDEVTQDSRAASFIGSYKQIMEVGQ</sequence>
<reference evidence="1 2" key="1">
    <citation type="submission" date="2019-11" db="EMBL/GenBank/DDBJ databases">
        <title>The genome sequence of Methylocystis heyeri.</title>
        <authorList>
            <person name="Oshkin I.Y."/>
            <person name="Miroshnikov K."/>
            <person name="Dedysh S.N."/>
        </authorList>
    </citation>
    <scope>NUCLEOTIDE SEQUENCE [LARGE SCALE GENOMIC DNA]</scope>
    <source>
        <strain evidence="1 2">H2</strain>
    </source>
</reference>
<evidence type="ECO:0000313" key="1">
    <source>
        <dbReference type="EMBL" id="QGM46121.1"/>
    </source>
</evidence>
<proteinExistence type="predicted"/>
<name>A0A6B8KGK1_9HYPH</name>
<dbReference type="AlphaFoldDB" id="A0A6B8KGK1"/>
<keyword evidence="2" id="KW-1185">Reference proteome</keyword>
<dbReference type="EMBL" id="CP046052">
    <property type="protein sequence ID" value="QGM46121.1"/>
    <property type="molecule type" value="Genomic_DNA"/>
</dbReference>
<gene>
    <name evidence="1" type="ORF">H2LOC_010680</name>
</gene>